<dbReference type="GO" id="GO:0008684">
    <property type="term" value="F:2-oxopent-4-enoate hydratase activity"/>
    <property type="evidence" value="ECO:0007669"/>
    <property type="project" value="TreeGrafter"/>
</dbReference>
<sequence length="260" mass="28887">MKQSEILEAAQYVYHGEKYKHEIVKLTDDKWPNLTVEEAYQIQKEVLKLREADGHTIYAPKMGLTSKAKWEQMGVDSPIVGYVFKDMLEENFTVKVSDYIHPRIEPEISFVMKNEISGDVTIEEVLENTDYILSSAEVIDSRYLNFDFTLTDVIADNTSASGAVFGVEKYPVEQLDLVTEKAVFKLNGDVVVEGTGEAVLGHPALAIAELAKHLAKEGKTVPTGVPIMTGGMTSAVLIKPGDEVEISYTNLETIKIKVEK</sequence>
<name>A0A6I2GIJ3_9LACT</name>
<dbReference type="RefSeq" id="WP_153863419.1">
    <property type="nucleotide sequence ID" value="NZ_WJQS01000004.1"/>
</dbReference>
<dbReference type="SUPFAM" id="SSF56529">
    <property type="entry name" value="FAH"/>
    <property type="match status" value="1"/>
</dbReference>
<dbReference type="EMBL" id="WJQS01000004">
    <property type="protein sequence ID" value="MRI85311.1"/>
    <property type="molecule type" value="Genomic_DNA"/>
</dbReference>
<dbReference type="InterPro" id="IPR036663">
    <property type="entry name" value="Fumarylacetoacetase_C_sf"/>
</dbReference>
<reference evidence="1 2" key="1">
    <citation type="submission" date="2019-11" db="EMBL/GenBank/DDBJ databases">
        <title>Characterisation of Fundicoccus ignavus gen. nov. sp. nov., a novel genus of the family Aerococcaceae isolated from bulk tank milk.</title>
        <authorList>
            <person name="Siebert A."/>
            <person name="Huptas C."/>
            <person name="Wenning M."/>
            <person name="Scherer S."/>
            <person name="Doll E.V."/>
        </authorList>
    </citation>
    <scope>NUCLEOTIDE SEQUENCE [LARGE SCALE GENOMIC DNA]</scope>
    <source>
        <strain evidence="1 2">WS4759</strain>
    </source>
</reference>
<organism evidence="1 2">
    <name type="scientific">Fundicoccus ignavus</name>
    <dbReference type="NCBI Taxonomy" id="2664442"/>
    <lineage>
        <taxon>Bacteria</taxon>
        <taxon>Bacillati</taxon>
        <taxon>Bacillota</taxon>
        <taxon>Bacilli</taxon>
        <taxon>Lactobacillales</taxon>
        <taxon>Aerococcaceae</taxon>
        <taxon>Fundicoccus</taxon>
    </lineage>
</organism>
<dbReference type="AlphaFoldDB" id="A0A6I2GIJ3"/>
<comment type="caution">
    <text evidence="1">The sequence shown here is derived from an EMBL/GenBank/DDBJ whole genome shotgun (WGS) entry which is preliminary data.</text>
</comment>
<keyword evidence="2" id="KW-1185">Reference proteome</keyword>
<gene>
    <name evidence="1" type="ORF">GIY09_05400</name>
</gene>
<dbReference type="PANTHER" id="PTHR30143:SF0">
    <property type="entry name" value="2-KETO-4-PENTENOATE HYDRATASE"/>
    <property type="match status" value="1"/>
</dbReference>
<dbReference type="InterPro" id="IPR050772">
    <property type="entry name" value="Hydratase-Decarb/MhpD_sf"/>
</dbReference>
<accession>A0A6I2GIJ3</accession>
<proteinExistence type="predicted"/>
<dbReference type="PANTHER" id="PTHR30143">
    <property type="entry name" value="ACID HYDRATASE"/>
    <property type="match status" value="1"/>
</dbReference>
<protein>
    <submittedName>
        <fullName evidence="1">4-oxalocrotonate decarboxylase</fullName>
    </submittedName>
</protein>
<evidence type="ECO:0000313" key="2">
    <source>
        <dbReference type="Proteomes" id="UP000430975"/>
    </source>
</evidence>
<dbReference type="GO" id="GO:0005737">
    <property type="term" value="C:cytoplasm"/>
    <property type="evidence" value="ECO:0007669"/>
    <property type="project" value="TreeGrafter"/>
</dbReference>
<evidence type="ECO:0000313" key="1">
    <source>
        <dbReference type="EMBL" id="MRI85311.1"/>
    </source>
</evidence>
<dbReference type="Gene3D" id="3.90.850.10">
    <property type="entry name" value="Fumarylacetoacetase-like, C-terminal domain"/>
    <property type="match status" value="1"/>
</dbReference>
<dbReference type="Proteomes" id="UP000430975">
    <property type="component" value="Unassembled WGS sequence"/>
</dbReference>